<dbReference type="InterPro" id="IPR045340">
    <property type="entry name" value="DUF6533"/>
</dbReference>
<protein>
    <recommendedName>
        <fullName evidence="2">DUF6533 domain-containing protein</fullName>
    </recommendedName>
</protein>
<organism evidence="3 4">
    <name type="scientific">Agaricus bisporus var. burnettii</name>
    <dbReference type="NCBI Taxonomy" id="192524"/>
    <lineage>
        <taxon>Eukaryota</taxon>
        <taxon>Fungi</taxon>
        <taxon>Dikarya</taxon>
        <taxon>Basidiomycota</taxon>
        <taxon>Agaricomycotina</taxon>
        <taxon>Agaricomycetes</taxon>
        <taxon>Agaricomycetidae</taxon>
        <taxon>Agaricales</taxon>
        <taxon>Agaricineae</taxon>
        <taxon>Agaricaceae</taxon>
        <taxon>Agaricus</taxon>
    </lineage>
</organism>
<name>A0A8H7C3E8_AGABI</name>
<comment type="caution">
    <text evidence="3">The sequence shown here is derived from an EMBL/GenBank/DDBJ whole genome shotgun (WGS) entry which is preliminary data.</text>
</comment>
<sequence>MTSILNVLHQALGDIQSTRYAFLASSSIIVFDYLITLGLEVRSFDIHNMAGLTMGKVELIWKKKWSFGKIMFILVSTRFQAINKLRRSRPESILSLDQCRLQHLRSFLSKFDGQFVSQSSPFCSCMFAKRLFSSCRHFVRWQGWTGLIACMLAEVILQTRLYALYSLNNRILALMVSMFLISSGLSAGVMGKVLADMSISATHFAFDGIEDAFCVPQNISPNFFLFWVPLLVFESLLCGMAVYKGYQSFKAGATMLHSGSRLLSILIRDSVLYFIIIASAYFACLLLWILARQTLLEIPIGFTVAMSCVLANRVVLNVREANQSLEEPEIHSIQVMIDENGVRTQFSDIEMAGLRSLRSQTERKFSVM</sequence>
<reference evidence="3 4" key="1">
    <citation type="journal article" name="Sci. Rep.">
        <title>Telomere-to-telomere assembled and centromere annotated genomes of the two main subspecies of the button mushroom Agaricus bisporus reveal especially polymorphic chromosome ends.</title>
        <authorList>
            <person name="Sonnenberg A.S.M."/>
            <person name="Sedaghat-Telgerd N."/>
            <person name="Lavrijssen B."/>
            <person name="Ohm R.A."/>
            <person name="Hendrickx P.M."/>
            <person name="Scholtmeijer K."/>
            <person name="Baars J.J.P."/>
            <person name="van Peer A."/>
        </authorList>
    </citation>
    <scope>NUCLEOTIDE SEQUENCE [LARGE SCALE GENOMIC DNA]</scope>
    <source>
        <strain evidence="3 4">H119_p4</strain>
    </source>
</reference>
<keyword evidence="1" id="KW-0472">Membrane</keyword>
<feature type="transmembrane region" description="Helical" evidence="1">
    <location>
        <begin position="171"/>
        <end position="190"/>
    </location>
</feature>
<dbReference type="EMBL" id="JABXXO010000013">
    <property type="protein sequence ID" value="KAF7761954.1"/>
    <property type="molecule type" value="Genomic_DNA"/>
</dbReference>
<gene>
    <name evidence="3" type="ORF">Agabi119p4_9946</name>
</gene>
<keyword evidence="1" id="KW-1133">Transmembrane helix</keyword>
<evidence type="ECO:0000259" key="2">
    <source>
        <dbReference type="Pfam" id="PF20151"/>
    </source>
</evidence>
<dbReference type="Pfam" id="PF20151">
    <property type="entry name" value="DUF6533"/>
    <property type="match status" value="1"/>
</dbReference>
<accession>A0A8H7C3E8</accession>
<feature type="domain" description="DUF6533" evidence="2">
    <location>
        <begin position="20"/>
        <end position="74"/>
    </location>
</feature>
<keyword evidence="1" id="KW-0812">Transmembrane</keyword>
<proteinExistence type="predicted"/>
<feature type="transmembrane region" description="Helical" evidence="1">
    <location>
        <begin position="271"/>
        <end position="290"/>
    </location>
</feature>
<evidence type="ECO:0000313" key="4">
    <source>
        <dbReference type="Proteomes" id="UP000629468"/>
    </source>
</evidence>
<feature type="transmembrane region" description="Helical" evidence="1">
    <location>
        <begin position="296"/>
        <end position="316"/>
    </location>
</feature>
<dbReference type="Proteomes" id="UP000629468">
    <property type="component" value="Unassembled WGS sequence"/>
</dbReference>
<feature type="transmembrane region" description="Helical" evidence="1">
    <location>
        <begin position="20"/>
        <end position="39"/>
    </location>
</feature>
<feature type="transmembrane region" description="Helical" evidence="1">
    <location>
        <begin position="224"/>
        <end position="243"/>
    </location>
</feature>
<evidence type="ECO:0000256" key="1">
    <source>
        <dbReference type="SAM" id="Phobius"/>
    </source>
</evidence>
<dbReference type="AlphaFoldDB" id="A0A8H7C3E8"/>
<evidence type="ECO:0000313" key="3">
    <source>
        <dbReference type="EMBL" id="KAF7761954.1"/>
    </source>
</evidence>